<feature type="region of interest" description="Disordered" evidence="1">
    <location>
        <begin position="41"/>
        <end position="208"/>
    </location>
</feature>
<feature type="compositionally biased region" description="Low complexity" evidence="1">
    <location>
        <begin position="78"/>
        <end position="104"/>
    </location>
</feature>
<feature type="compositionally biased region" description="Basic residues" evidence="1">
    <location>
        <begin position="123"/>
        <end position="134"/>
    </location>
</feature>
<accession>A0A7C8IMT7</accession>
<feature type="compositionally biased region" description="Polar residues" evidence="1">
    <location>
        <begin position="140"/>
        <end position="155"/>
    </location>
</feature>
<dbReference type="EMBL" id="JAADJZ010000003">
    <property type="protein sequence ID" value="KAF2876267.1"/>
    <property type="molecule type" value="Genomic_DNA"/>
</dbReference>
<proteinExistence type="predicted"/>
<comment type="caution">
    <text evidence="2">The sequence shown here is derived from an EMBL/GenBank/DDBJ whole genome shotgun (WGS) entry which is preliminary data.</text>
</comment>
<dbReference type="AlphaFoldDB" id="A0A7C8IMT7"/>
<gene>
    <name evidence="2" type="ORF">BDV95DRAFT_220959</name>
</gene>
<organism evidence="2 3">
    <name type="scientific">Massariosphaeria phaeospora</name>
    <dbReference type="NCBI Taxonomy" id="100035"/>
    <lineage>
        <taxon>Eukaryota</taxon>
        <taxon>Fungi</taxon>
        <taxon>Dikarya</taxon>
        <taxon>Ascomycota</taxon>
        <taxon>Pezizomycotina</taxon>
        <taxon>Dothideomycetes</taxon>
        <taxon>Pleosporomycetidae</taxon>
        <taxon>Pleosporales</taxon>
        <taxon>Pleosporales incertae sedis</taxon>
        <taxon>Massariosphaeria</taxon>
    </lineage>
</organism>
<evidence type="ECO:0000313" key="3">
    <source>
        <dbReference type="Proteomes" id="UP000481861"/>
    </source>
</evidence>
<name>A0A7C8IMT7_9PLEO</name>
<dbReference type="Proteomes" id="UP000481861">
    <property type="component" value="Unassembled WGS sequence"/>
</dbReference>
<reference evidence="2 3" key="1">
    <citation type="submission" date="2020-01" db="EMBL/GenBank/DDBJ databases">
        <authorList>
            <consortium name="DOE Joint Genome Institute"/>
            <person name="Haridas S."/>
            <person name="Albert R."/>
            <person name="Binder M."/>
            <person name="Bloem J."/>
            <person name="Labutti K."/>
            <person name="Salamov A."/>
            <person name="Andreopoulos B."/>
            <person name="Baker S.E."/>
            <person name="Barry K."/>
            <person name="Bills G."/>
            <person name="Bluhm B.H."/>
            <person name="Cannon C."/>
            <person name="Castanera R."/>
            <person name="Culley D.E."/>
            <person name="Daum C."/>
            <person name="Ezra D."/>
            <person name="Gonzalez J.B."/>
            <person name="Henrissat B."/>
            <person name="Kuo A."/>
            <person name="Liang C."/>
            <person name="Lipzen A."/>
            <person name="Lutzoni F."/>
            <person name="Magnuson J."/>
            <person name="Mondo S."/>
            <person name="Nolan M."/>
            <person name="Ohm R."/>
            <person name="Pangilinan J."/>
            <person name="Park H.-J.H."/>
            <person name="Ramirez L."/>
            <person name="Alfaro M."/>
            <person name="Sun H."/>
            <person name="Tritt A."/>
            <person name="Yoshinaga Y."/>
            <person name="Zwiers L.-H.L."/>
            <person name="Turgeon B.G."/>
            <person name="Goodwin S.B."/>
            <person name="Spatafora J.W."/>
            <person name="Crous P.W."/>
            <person name="Grigoriev I.V."/>
        </authorList>
    </citation>
    <scope>NUCLEOTIDE SEQUENCE [LARGE SCALE GENOMIC DNA]</scope>
    <source>
        <strain evidence="2 3">CBS 611.86</strain>
    </source>
</reference>
<keyword evidence="3" id="KW-1185">Reference proteome</keyword>
<evidence type="ECO:0000313" key="2">
    <source>
        <dbReference type="EMBL" id="KAF2876267.1"/>
    </source>
</evidence>
<sequence length="230" mass="25224">MPPPSENSILDYERLDARVRHGARDLSPEPSEPTAATDIIVHCGGGFSDRGGAPYPPDLEFSEEENDPEAPRRGFEPSLSHLHLQPGQSSSSSLGSPQTTPTPTRAHLASYIQAEDFPEFARRRSKRRSNRRREHSSASPTEGSENASSTSLEESNTGEDGADQDRITTPIAYFSPSHTPSHHSAGTEEEDRWKGLEPGSPHPYSSYNPYNAKYGKAAVDGFDRTFHGHK</sequence>
<dbReference type="OrthoDB" id="10609824at2759"/>
<protein>
    <submittedName>
        <fullName evidence="2">Uncharacterized protein</fullName>
    </submittedName>
</protein>
<evidence type="ECO:0000256" key="1">
    <source>
        <dbReference type="SAM" id="MobiDB-lite"/>
    </source>
</evidence>